<gene>
    <name evidence="2" type="ORF">GUJ93_ZPchr0010g11093</name>
</gene>
<keyword evidence="1" id="KW-0732">Signal</keyword>
<accession>A0A8J5W758</accession>
<evidence type="ECO:0000256" key="1">
    <source>
        <dbReference type="SAM" id="SignalP"/>
    </source>
</evidence>
<evidence type="ECO:0000313" key="3">
    <source>
        <dbReference type="Proteomes" id="UP000729402"/>
    </source>
</evidence>
<dbReference type="Proteomes" id="UP000729402">
    <property type="component" value="Unassembled WGS sequence"/>
</dbReference>
<dbReference type="EMBL" id="JAAALK010000082">
    <property type="protein sequence ID" value="KAG8084169.1"/>
    <property type="molecule type" value="Genomic_DNA"/>
</dbReference>
<protein>
    <recommendedName>
        <fullName evidence="4">Secreted protein</fullName>
    </recommendedName>
</protein>
<dbReference type="AlphaFoldDB" id="A0A8J5W758"/>
<feature type="signal peptide" evidence="1">
    <location>
        <begin position="1"/>
        <end position="19"/>
    </location>
</feature>
<sequence length="81" mass="8941">MLPCLLIISLLLIVLGGKCDDDIERLWRDEGSMVVGGKGSRNGNSGIMWCRCWVVKLRLSDKMREAMAMAGGGGREVVERM</sequence>
<proteinExistence type="predicted"/>
<keyword evidence="3" id="KW-1185">Reference proteome</keyword>
<comment type="caution">
    <text evidence="2">The sequence shown here is derived from an EMBL/GenBank/DDBJ whole genome shotgun (WGS) entry which is preliminary data.</text>
</comment>
<reference evidence="2" key="2">
    <citation type="submission" date="2021-02" db="EMBL/GenBank/DDBJ databases">
        <authorList>
            <person name="Kimball J.A."/>
            <person name="Haas M.W."/>
            <person name="Macchietto M."/>
            <person name="Kono T."/>
            <person name="Duquette J."/>
            <person name="Shao M."/>
        </authorList>
    </citation>
    <scope>NUCLEOTIDE SEQUENCE</scope>
    <source>
        <tissue evidence="2">Fresh leaf tissue</tissue>
    </source>
</reference>
<reference evidence="2" key="1">
    <citation type="journal article" date="2021" name="bioRxiv">
        <title>Whole Genome Assembly and Annotation of Northern Wild Rice, Zizania palustris L., Supports a Whole Genome Duplication in the Zizania Genus.</title>
        <authorList>
            <person name="Haas M."/>
            <person name="Kono T."/>
            <person name="Macchietto M."/>
            <person name="Millas R."/>
            <person name="McGilp L."/>
            <person name="Shao M."/>
            <person name="Duquette J."/>
            <person name="Hirsch C.N."/>
            <person name="Kimball J."/>
        </authorList>
    </citation>
    <scope>NUCLEOTIDE SEQUENCE</scope>
    <source>
        <tissue evidence="2">Fresh leaf tissue</tissue>
    </source>
</reference>
<evidence type="ECO:0000313" key="2">
    <source>
        <dbReference type="EMBL" id="KAG8084169.1"/>
    </source>
</evidence>
<name>A0A8J5W758_ZIZPA</name>
<organism evidence="2 3">
    <name type="scientific">Zizania palustris</name>
    <name type="common">Northern wild rice</name>
    <dbReference type="NCBI Taxonomy" id="103762"/>
    <lineage>
        <taxon>Eukaryota</taxon>
        <taxon>Viridiplantae</taxon>
        <taxon>Streptophyta</taxon>
        <taxon>Embryophyta</taxon>
        <taxon>Tracheophyta</taxon>
        <taxon>Spermatophyta</taxon>
        <taxon>Magnoliopsida</taxon>
        <taxon>Liliopsida</taxon>
        <taxon>Poales</taxon>
        <taxon>Poaceae</taxon>
        <taxon>BOP clade</taxon>
        <taxon>Oryzoideae</taxon>
        <taxon>Oryzeae</taxon>
        <taxon>Zizaniinae</taxon>
        <taxon>Zizania</taxon>
    </lineage>
</organism>
<evidence type="ECO:0008006" key="4">
    <source>
        <dbReference type="Google" id="ProtNLM"/>
    </source>
</evidence>
<feature type="chain" id="PRO_5035248104" description="Secreted protein" evidence="1">
    <location>
        <begin position="20"/>
        <end position="81"/>
    </location>
</feature>